<dbReference type="Pfam" id="PF09243">
    <property type="entry name" value="Rsm22"/>
    <property type="match status" value="1"/>
</dbReference>
<keyword evidence="3" id="KW-0408">Iron</keyword>
<keyword evidence="4" id="KW-0411">Iron-sulfur</keyword>
<sequence length="338" mass="37032">MDISRLDWHALDRLRDGFIGGAAARGPYWQTAADLANYDATYGERIGWKLDHVLAELRQRRWTPRARTVIDWGCGSGIAGRRVVGALGIENFDTLNAWDHSPLARAFAADAARRAFPLLNVADAAPENTDAPFLLVASHVINELSPPARDSLLALARRADAIIWVEPGTHTDSRALVSVREAFRADFQVVAPCPHQSACGLLAAGAERHWCHFFAPPPAGIYADSDWVKFGQRAGIDLRSLPYSFLVLEKKGARASSAMPPLPPGTSRIIGRPRFHKAHATLCNCDEAGIAELALPKRADPAFFKTLERDPPHPPLHRWEREGDRITAVEPALPLPPG</sequence>
<dbReference type="GO" id="GO:0051536">
    <property type="term" value="F:iron-sulfur cluster binding"/>
    <property type="evidence" value="ECO:0007669"/>
    <property type="project" value="UniProtKB-KW"/>
</dbReference>
<keyword evidence="2" id="KW-0809">Transit peptide</keyword>
<evidence type="ECO:0000256" key="3">
    <source>
        <dbReference type="ARBA" id="ARBA00023004"/>
    </source>
</evidence>
<dbReference type="STRING" id="1184151.AW736_20030"/>
<dbReference type="InterPro" id="IPR015324">
    <property type="entry name" value="Ribosomal_Rsm22-like"/>
</dbReference>
<name>A0A178ID23_9BACT</name>
<gene>
    <name evidence="5" type="ORF">AW736_20030</name>
</gene>
<organism evidence="5 6">
    <name type="scientific">Termitidicoccus mucosus</name>
    <dbReference type="NCBI Taxonomy" id="1184151"/>
    <lineage>
        <taxon>Bacteria</taxon>
        <taxon>Pseudomonadati</taxon>
        <taxon>Verrucomicrobiota</taxon>
        <taxon>Opitutia</taxon>
        <taxon>Opitutales</taxon>
        <taxon>Opitutaceae</taxon>
        <taxon>Termitidicoccus</taxon>
    </lineage>
</organism>
<evidence type="ECO:0000256" key="2">
    <source>
        <dbReference type="ARBA" id="ARBA00022946"/>
    </source>
</evidence>
<keyword evidence="1" id="KW-0479">Metal-binding</keyword>
<keyword evidence="6" id="KW-1185">Reference proteome</keyword>
<dbReference type="GO" id="GO:0008168">
    <property type="term" value="F:methyltransferase activity"/>
    <property type="evidence" value="ECO:0007669"/>
    <property type="project" value="InterPro"/>
</dbReference>
<evidence type="ECO:0000256" key="1">
    <source>
        <dbReference type="ARBA" id="ARBA00022723"/>
    </source>
</evidence>
<reference evidence="5 6" key="1">
    <citation type="submission" date="2016-01" db="EMBL/GenBank/DDBJ databases">
        <title>High potential of lignocellulose degradation of a new Verrucomicrobia species.</title>
        <authorList>
            <person name="Wang Y."/>
            <person name="Shi Y."/>
            <person name="Qiu Z."/>
            <person name="Liu S."/>
            <person name="Yang H."/>
        </authorList>
    </citation>
    <scope>NUCLEOTIDE SEQUENCE [LARGE SCALE GENOMIC DNA]</scope>
    <source>
        <strain evidence="5 6">TSB47</strain>
    </source>
</reference>
<dbReference type="OrthoDB" id="185125at2"/>
<accession>A0A178ID23</accession>
<evidence type="ECO:0000256" key="4">
    <source>
        <dbReference type="ARBA" id="ARBA00023014"/>
    </source>
</evidence>
<dbReference type="InterPro" id="IPR029063">
    <property type="entry name" value="SAM-dependent_MTases_sf"/>
</dbReference>
<dbReference type="Proteomes" id="UP000078486">
    <property type="component" value="Unassembled WGS sequence"/>
</dbReference>
<evidence type="ECO:0000313" key="6">
    <source>
        <dbReference type="Proteomes" id="UP000078486"/>
    </source>
</evidence>
<dbReference type="Gene3D" id="3.40.50.150">
    <property type="entry name" value="Vaccinia Virus protein VP39"/>
    <property type="match status" value="1"/>
</dbReference>
<evidence type="ECO:0000313" key="5">
    <source>
        <dbReference type="EMBL" id="OAM87880.1"/>
    </source>
</evidence>
<dbReference type="GO" id="GO:0046872">
    <property type="term" value="F:metal ion binding"/>
    <property type="evidence" value="ECO:0007669"/>
    <property type="project" value="UniProtKB-KW"/>
</dbReference>
<dbReference type="GO" id="GO:0006412">
    <property type="term" value="P:translation"/>
    <property type="evidence" value="ECO:0007669"/>
    <property type="project" value="InterPro"/>
</dbReference>
<dbReference type="RefSeq" id="WP_068772091.1">
    <property type="nucleotide sequence ID" value="NZ_CP109796.1"/>
</dbReference>
<protein>
    <recommendedName>
        <fullName evidence="7">Ribosomal small subunit Rsm22</fullName>
    </recommendedName>
</protein>
<proteinExistence type="predicted"/>
<dbReference type="AlphaFoldDB" id="A0A178ID23"/>
<dbReference type="EMBL" id="LRRQ01000154">
    <property type="protein sequence ID" value="OAM87880.1"/>
    <property type="molecule type" value="Genomic_DNA"/>
</dbReference>
<dbReference type="SUPFAM" id="SSF53335">
    <property type="entry name" value="S-adenosyl-L-methionine-dependent methyltransferases"/>
    <property type="match status" value="1"/>
</dbReference>
<comment type="caution">
    <text evidence="5">The sequence shown here is derived from an EMBL/GenBank/DDBJ whole genome shotgun (WGS) entry which is preliminary data.</text>
</comment>
<evidence type="ECO:0008006" key="7">
    <source>
        <dbReference type="Google" id="ProtNLM"/>
    </source>
</evidence>